<dbReference type="InterPro" id="IPR010357">
    <property type="entry name" value="TXNDC17_dom"/>
</dbReference>
<evidence type="ECO:0000313" key="6">
    <source>
        <dbReference type="Proteomes" id="UP000481153"/>
    </source>
</evidence>
<feature type="domain" description="Thioredoxin" evidence="4">
    <location>
        <begin position="357"/>
        <end position="443"/>
    </location>
</feature>
<feature type="domain" description="Thioredoxin" evidence="4">
    <location>
        <begin position="230"/>
        <end position="316"/>
    </location>
</feature>
<dbReference type="InterPro" id="IPR045108">
    <property type="entry name" value="TXNDC17-like"/>
</dbReference>
<comment type="caution">
    <text evidence="5">The sequence shown here is derived from an EMBL/GenBank/DDBJ whole genome shotgun (WGS) entry which is preliminary data.</text>
</comment>
<protein>
    <recommendedName>
        <fullName evidence="4">Thioredoxin domain-containing protein</fullName>
    </recommendedName>
</protein>
<evidence type="ECO:0000313" key="5">
    <source>
        <dbReference type="EMBL" id="KAF0744040.1"/>
    </source>
</evidence>
<organism evidence="5 6">
    <name type="scientific">Aphanomyces euteiches</name>
    <dbReference type="NCBI Taxonomy" id="100861"/>
    <lineage>
        <taxon>Eukaryota</taxon>
        <taxon>Sar</taxon>
        <taxon>Stramenopiles</taxon>
        <taxon>Oomycota</taxon>
        <taxon>Saprolegniomycetes</taxon>
        <taxon>Saprolegniales</taxon>
        <taxon>Verrucalvaceae</taxon>
        <taxon>Aphanomyces</taxon>
    </lineage>
</organism>
<dbReference type="AlphaFoldDB" id="A0A6G0XU53"/>
<gene>
    <name evidence="5" type="ORF">Ae201684_001673</name>
</gene>
<evidence type="ECO:0000256" key="1">
    <source>
        <dbReference type="ARBA" id="ARBA00008987"/>
    </source>
</evidence>
<keyword evidence="3" id="KW-1133">Transmembrane helix</keyword>
<dbReference type="VEuPathDB" id="FungiDB:AeMF1_017726"/>
<dbReference type="PANTHER" id="PTHR12452:SF0">
    <property type="entry name" value="THIOREDOXIN DOMAIN-CONTAINING PROTEIN 17"/>
    <property type="match status" value="1"/>
</dbReference>
<dbReference type="EMBL" id="VJMJ01000012">
    <property type="protein sequence ID" value="KAF0744040.1"/>
    <property type="molecule type" value="Genomic_DNA"/>
</dbReference>
<feature type="region of interest" description="Disordered" evidence="2">
    <location>
        <begin position="124"/>
        <end position="148"/>
    </location>
</feature>
<evidence type="ECO:0000256" key="2">
    <source>
        <dbReference type="SAM" id="MobiDB-lite"/>
    </source>
</evidence>
<feature type="transmembrane region" description="Helical" evidence="3">
    <location>
        <begin position="20"/>
        <end position="37"/>
    </location>
</feature>
<dbReference type="GO" id="GO:0047134">
    <property type="term" value="F:protein-disulfide reductase [NAD(P)H] activity"/>
    <property type="evidence" value="ECO:0007669"/>
    <property type="project" value="InterPro"/>
</dbReference>
<keyword evidence="3" id="KW-0812">Transmembrane</keyword>
<evidence type="ECO:0000259" key="4">
    <source>
        <dbReference type="Pfam" id="PF06110"/>
    </source>
</evidence>
<proteinExistence type="inferred from homology"/>
<keyword evidence="3" id="KW-0472">Membrane</keyword>
<name>A0A6G0XU53_9STRA</name>
<dbReference type="PANTHER" id="PTHR12452">
    <property type="entry name" value="42-9-9 PROTEIN-RELATED"/>
    <property type="match status" value="1"/>
</dbReference>
<dbReference type="Proteomes" id="UP000481153">
    <property type="component" value="Unassembled WGS sequence"/>
</dbReference>
<dbReference type="Gene3D" id="3.40.30.10">
    <property type="entry name" value="Glutaredoxin"/>
    <property type="match status" value="2"/>
</dbReference>
<dbReference type="GO" id="GO:0005829">
    <property type="term" value="C:cytosol"/>
    <property type="evidence" value="ECO:0007669"/>
    <property type="project" value="TreeGrafter"/>
</dbReference>
<keyword evidence="6" id="KW-1185">Reference proteome</keyword>
<dbReference type="Pfam" id="PF06110">
    <property type="entry name" value="TXD17-like_Trx"/>
    <property type="match status" value="2"/>
</dbReference>
<evidence type="ECO:0000256" key="3">
    <source>
        <dbReference type="SAM" id="Phobius"/>
    </source>
</evidence>
<reference evidence="5 6" key="1">
    <citation type="submission" date="2019-07" db="EMBL/GenBank/DDBJ databases">
        <title>Genomics analysis of Aphanomyces spp. identifies a new class of oomycete effector associated with host adaptation.</title>
        <authorList>
            <person name="Gaulin E."/>
        </authorList>
    </citation>
    <scope>NUCLEOTIDE SEQUENCE [LARGE SCALE GENOMIC DNA]</scope>
    <source>
        <strain evidence="5 6">ATCC 201684</strain>
    </source>
</reference>
<sequence length="491" mass="54988">MRSHSSGGRRSKCCGIRVNLIPLLSACVIFMLIFYVWCITQFQWGEERPHSLFRQEKRINAKLDQTAPGSQTTTFLPHLESLPPVQERLPTTTLISKPSLMTTSLDPTQAPITTTHEPTRAPTTTILKSTRPPTTTTVPTTPAPKTTTIEPTRAKTTFKVESTRAAPTNFSSSKPESTAPFIPPKAPEALPTSSALVSPNGSNFTHPGHVELSSLEAWQAYLEASKSDVTSGPLFLLFLCDKDSATGLHWSTLCDQAEASVYSTFSSVVGSNTSYRLVTLRVGSEASFNDTNPFKADFDLRLHAVPCLMRYSRNSQGYGETDFVLEGVNAADTGLLEYAFHQGNNLVHKSVETVSDFATLKRMMRLFEDSQPTYLLFISGTWPQNQRMWCIYCRYREAVVEYAFHKYAAPDAKLIKVRVAALPAEWNEHNPFKKFDVPFIPYLQIVHLDLFEYVFYQPYRGHLDDVETLKAVFERDAFYAAQDEETVPGIP</sequence>
<comment type="similarity">
    <text evidence="1">Belongs to the thioredoxin family.</text>
</comment>
<accession>A0A6G0XU53</accession>
<dbReference type="SUPFAM" id="SSF52833">
    <property type="entry name" value="Thioredoxin-like"/>
    <property type="match status" value="1"/>
</dbReference>
<dbReference type="InterPro" id="IPR036249">
    <property type="entry name" value="Thioredoxin-like_sf"/>
</dbReference>